<dbReference type="InterPro" id="IPR012890">
    <property type="entry name" value="GCFC2-like"/>
</dbReference>
<dbReference type="Ensembl" id="ENSAZOT00000022037.1">
    <property type="protein sequence ID" value="ENSAZOP00000020512.1"/>
    <property type="gene ID" value="ENSAZOG00000013293.1"/>
</dbReference>
<evidence type="ECO:0000256" key="4">
    <source>
        <dbReference type="SAM" id="MobiDB-lite"/>
    </source>
</evidence>
<feature type="region of interest" description="Disordered" evidence="4">
    <location>
        <begin position="430"/>
        <end position="451"/>
    </location>
</feature>
<dbReference type="Ensembl" id="ENSAZOT00000022100.1">
    <property type="protein sequence ID" value="ENSAZOP00000020574.1"/>
    <property type="gene ID" value="ENSAZOG00000013293.1"/>
</dbReference>
<accession>A0A8B9ZWS7</accession>
<keyword evidence="3" id="KW-0539">Nucleus</keyword>
<evidence type="ECO:0000256" key="2">
    <source>
        <dbReference type="ARBA" id="ARBA00010801"/>
    </source>
</evidence>
<evidence type="ECO:0000256" key="3">
    <source>
        <dbReference type="ARBA" id="ARBA00023242"/>
    </source>
</evidence>
<feature type="region of interest" description="Disordered" evidence="4">
    <location>
        <begin position="1"/>
        <end position="212"/>
    </location>
</feature>
<dbReference type="PANTHER" id="PTHR12214:SF4">
    <property type="entry name" value="INTRON LARGE COMPLEX COMPONENT GCFC2"/>
    <property type="match status" value="1"/>
</dbReference>
<dbReference type="InterPro" id="IPR022783">
    <property type="entry name" value="GCFC_dom"/>
</dbReference>
<feature type="compositionally biased region" description="Basic and acidic residues" evidence="4">
    <location>
        <begin position="96"/>
        <end position="105"/>
    </location>
</feature>
<proteinExistence type="inferred from homology"/>
<comment type="similarity">
    <text evidence="2">Belongs to the GCF family.</text>
</comment>
<feature type="domain" description="GCF C-terminal" evidence="5">
    <location>
        <begin position="484"/>
        <end position="697"/>
    </location>
</feature>
<feature type="compositionally biased region" description="Pro residues" evidence="4">
    <location>
        <begin position="29"/>
        <end position="39"/>
    </location>
</feature>
<sequence>MFRRAPRTFSARRRPASSGSSSEEEPGAEPAPAPAPPQDPGTAAAEGPVRSRAGVLSFGSEEEREGDEDLFKIKKPSFNEVTFRIQKKKSLLPAQREAEESKTEICDLEPGTGNSEDTDEEKKEEESYSSQSEDNNSADSENESTPPGRRKDLSPVNIPSAACIESARRKRHLARTQADYLPLDVSNGRQVSRRRESSDESEDGSDMKNLSFAPKMRTLRERMAEHMVSVSDESSEDEAQMKWEEQQIKKAVKLSQEIYSDASLCKSQSAKPKFDTSVSLPPVSLEIVKKRLTERITSLQDVHCAHQREYEKYMQDIESSKMTVEELEKNSDAALNYKFYRGMKTYVENLINCLNEKLKYINELELAAHALLQQRAMAVLKRRQDELKIESAYIQHLTTGKDKPTNGGLEGDEKMEILKTCEQRRTCRRQVREQSQKADHHEGMSSDDELTPTEVTEFQESKDNILEDSRKIFEDVHADFCDIRKILLKFQEWKEKFPDSYCDAYVSFCLPKLLNPLIRVQLINWNPLESSTDLAEMPWFGAVEEFSNAENSSESKRDDDPDQEVLSRVIEKTVLPKIAAFVQNVWDPLSTSQTENLVQLCRNIFEKQVLSKSEGRKAKEDLIKEVVLRMKKSIEEDVFIPLYPKSTVEDKSSPGSKFQERRFWSAVKLLSNILLWNGIVQEDMVRDLGLSKLLNRYLLLNLLNTPPGPDNIEKCTKVVACLPERWFKDLGNGSTLPELLNFCQHLLQCARVLHKNNQSDETKEVILLLVKVKALHIVEDFIEEYKLEHLKSIIGK</sequence>
<evidence type="ECO:0000313" key="7">
    <source>
        <dbReference type="Proteomes" id="UP000694549"/>
    </source>
</evidence>
<keyword evidence="7" id="KW-1185">Reference proteome</keyword>
<feature type="compositionally biased region" description="Basic residues" evidence="4">
    <location>
        <begin position="1"/>
        <end position="15"/>
    </location>
</feature>
<evidence type="ECO:0000313" key="6">
    <source>
        <dbReference type="Ensembl" id="ENSAZOP00000020574.1"/>
    </source>
</evidence>
<dbReference type="GO" id="GO:0000398">
    <property type="term" value="P:mRNA splicing, via spliceosome"/>
    <property type="evidence" value="ECO:0007669"/>
    <property type="project" value="InterPro"/>
</dbReference>
<name>A0A8B9ZWS7_9AVES</name>
<feature type="compositionally biased region" description="Basic and acidic residues" evidence="4">
    <location>
        <begin position="430"/>
        <end position="444"/>
    </location>
</feature>
<organism evidence="6 7">
    <name type="scientific">Anas zonorhyncha</name>
    <name type="common">Eastern spot-billed duck</name>
    <dbReference type="NCBI Taxonomy" id="75864"/>
    <lineage>
        <taxon>Eukaryota</taxon>
        <taxon>Metazoa</taxon>
        <taxon>Chordata</taxon>
        <taxon>Craniata</taxon>
        <taxon>Vertebrata</taxon>
        <taxon>Euteleostomi</taxon>
        <taxon>Archelosauria</taxon>
        <taxon>Archosauria</taxon>
        <taxon>Dinosauria</taxon>
        <taxon>Saurischia</taxon>
        <taxon>Theropoda</taxon>
        <taxon>Coelurosauria</taxon>
        <taxon>Aves</taxon>
        <taxon>Neognathae</taxon>
        <taxon>Galloanserae</taxon>
        <taxon>Anseriformes</taxon>
        <taxon>Anatidae</taxon>
        <taxon>Anatinae</taxon>
        <taxon>Anas</taxon>
    </lineage>
</organism>
<comment type="subcellular location">
    <subcellularLocation>
        <location evidence="1">Nucleus</location>
    </subcellularLocation>
</comment>
<dbReference type="GO" id="GO:0003677">
    <property type="term" value="F:DNA binding"/>
    <property type="evidence" value="ECO:0007669"/>
    <property type="project" value="InterPro"/>
</dbReference>
<evidence type="ECO:0000256" key="1">
    <source>
        <dbReference type="ARBA" id="ARBA00004123"/>
    </source>
</evidence>
<dbReference type="GO" id="GO:0005634">
    <property type="term" value="C:nucleus"/>
    <property type="evidence" value="ECO:0007669"/>
    <property type="project" value="UniProtKB-SubCell"/>
</dbReference>
<dbReference type="Pfam" id="PF07842">
    <property type="entry name" value="GCFC"/>
    <property type="match status" value="1"/>
</dbReference>
<dbReference type="Proteomes" id="UP000694549">
    <property type="component" value="Unplaced"/>
</dbReference>
<dbReference type="PANTHER" id="PTHR12214">
    <property type="entry name" value="GC-RICH SEQUENCE DNA-BINDING FACTOR"/>
    <property type="match status" value="1"/>
</dbReference>
<evidence type="ECO:0000259" key="5">
    <source>
        <dbReference type="Pfam" id="PF07842"/>
    </source>
</evidence>
<reference evidence="6" key="1">
    <citation type="submission" date="2025-05" db="UniProtKB">
        <authorList>
            <consortium name="Ensembl"/>
        </authorList>
    </citation>
    <scope>IDENTIFICATION</scope>
</reference>
<dbReference type="AlphaFoldDB" id="A0A8B9ZWS7"/>
<feature type="compositionally biased region" description="Low complexity" evidence="4">
    <location>
        <begin position="128"/>
        <end position="137"/>
    </location>
</feature>
<protein>
    <submittedName>
        <fullName evidence="6">GC-rich sequence DNA-binding factor 2</fullName>
    </submittedName>
</protein>